<dbReference type="InterPro" id="IPR008906">
    <property type="entry name" value="HATC_C_dom"/>
</dbReference>
<gene>
    <name evidence="2" type="ORF">PARMNEM_LOCUS21427</name>
</gene>
<dbReference type="GO" id="GO:0046983">
    <property type="term" value="F:protein dimerization activity"/>
    <property type="evidence" value="ECO:0007669"/>
    <property type="project" value="InterPro"/>
</dbReference>
<dbReference type="Pfam" id="PF05699">
    <property type="entry name" value="Dimer_Tnp_hAT"/>
    <property type="match status" value="1"/>
</dbReference>
<protein>
    <recommendedName>
        <fullName evidence="1">HAT C-terminal dimerisation domain-containing protein</fullName>
    </recommendedName>
</protein>
<dbReference type="PANTHER" id="PTHR47611">
    <property type="entry name" value="HAT DIMERISATION DOMAIN, C-TERMINAL"/>
    <property type="match status" value="1"/>
</dbReference>
<reference evidence="2 3" key="1">
    <citation type="submission" date="2023-11" db="EMBL/GenBank/DDBJ databases">
        <authorList>
            <person name="Hedman E."/>
            <person name="Englund M."/>
            <person name="Stromberg M."/>
            <person name="Nyberg Akerstrom W."/>
            <person name="Nylinder S."/>
            <person name="Jareborg N."/>
            <person name="Kallberg Y."/>
            <person name="Kronander E."/>
        </authorList>
    </citation>
    <scope>NUCLEOTIDE SEQUENCE [LARGE SCALE GENOMIC DNA]</scope>
</reference>
<evidence type="ECO:0000259" key="1">
    <source>
        <dbReference type="Pfam" id="PF05699"/>
    </source>
</evidence>
<dbReference type="AlphaFoldDB" id="A0AAV1M5T7"/>
<evidence type="ECO:0000313" key="2">
    <source>
        <dbReference type="EMBL" id="CAK1603005.1"/>
    </source>
</evidence>
<comment type="caution">
    <text evidence="2">The sequence shown here is derived from an EMBL/GenBank/DDBJ whole genome shotgun (WGS) entry which is preliminary data.</text>
</comment>
<accession>A0AAV1M5T7</accession>
<organism evidence="2 3">
    <name type="scientific">Parnassius mnemosyne</name>
    <name type="common">clouded apollo</name>
    <dbReference type="NCBI Taxonomy" id="213953"/>
    <lineage>
        <taxon>Eukaryota</taxon>
        <taxon>Metazoa</taxon>
        <taxon>Ecdysozoa</taxon>
        <taxon>Arthropoda</taxon>
        <taxon>Hexapoda</taxon>
        <taxon>Insecta</taxon>
        <taxon>Pterygota</taxon>
        <taxon>Neoptera</taxon>
        <taxon>Endopterygota</taxon>
        <taxon>Lepidoptera</taxon>
        <taxon>Glossata</taxon>
        <taxon>Ditrysia</taxon>
        <taxon>Papilionoidea</taxon>
        <taxon>Papilionidae</taxon>
        <taxon>Parnassiinae</taxon>
        <taxon>Parnassini</taxon>
        <taxon>Parnassius</taxon>
        <taxon>Driopa</taxon>
    </lineage>
</organism>
<dbReference type="SUPFAM" id="SSF53098">
    <property type="entry name" value="Ribonuclease H-like"/>
    <property type="match status" value="1"/>
</dbReference>
<dbReference type="Proteomes" id="UP001314205">
    <property type="component" value="Unassembled WGS sequence"/>
</dbReference>
<feature type="domain" description="HAT C-terminal dimerisation" evidence="1">
    <location>
        <begin position="7"/>
        <end position="88"/>
    </location>
</feature>
<proteinExistence type="predicted"/>
<keyword evidence="3" id="KW-1185">Reference proteome</keyword>
<dbReference type="InterPro" id="IPR012337">
    <property type="entry name" value="RNaseH-like_sf"/>
</dbReference>
<dbReference type="EMBL" id="CAVLGL010000148">
    <property type="protein sequence ID" value="CAK1603005.1"/>
    <property type="molecule type" value="Genomic_DNA"/>
</dbReference>
<sequence>MSRAIGEVQRYLDDDILLMGSEYDTPLQWWKKHEHIYPNLAKLVLNKYCVLATSVPCERVFSRAGTMVSERRTRLGISKVKQLMFLNVNYNQ</sequence>
<name>A0AAV1M5T7_9NEOP</name>
<evidence type="ECO:0000313" key="3">
    <source>
        <dbReference type="Proteomes" id="UP001314205"/>
    </source>
</evidence>
<dbReference type="PANTHER" id="PTHR47611:SF3">
    <property type="entry name" value="HAT C-TERMINAL DIMERISATION DOMAIN-CONTAINING PROTEIN"/>
    <property type="match status" value="1"/>
</dbReference>